<comment type="caution">
    <text evidence="2">The sequence shown here is derived from an EMBL/GenBank/DDBJ whole genome shotgun (WGS) entry which is preliminary data.</text>
</comment>
<reference evidence="2 3" key="1">
    <citation type="journal article" date="2019" name="Genome Biol. Evol.">
        <title>Insights into the evolution of the New World diploid cottons (Gossypium, subgenus Houzingenia) based on genome sequencing.</title>
        <authorList>
            <person name="Grover C.E."/>
            <person name="Arick M.A. 2nd"/>
            <person name="Thrash A."/>
            <person name="Conover J.L."/>
            <person name="Sanders W.S."/>
            <person name="Peterson D.G."/>
            <person name="Frelichowski J.E."/>
            <person name="Scheffler J.A."/>
            <person name="Scheffler B.E."/>
            <person name="Wendel J.F."/>
        </authorList>
    </citation>
    <scope>NUCLEOTIDE SEQUENCE [LARGE SCALE GENOMIC DNA]</scope>
    <source>
        <strain evidence="2">5</strain>
        <tissue evidence="2">Leaf</tissue>
    </source>
</reference>
<evidence type="ECO:0000256" key="1">
    <source>
        <dbReference type="SAM" id="MobiDB-lite"/>
    </source>
</evidence>
<feature type="compositionally biased region" description="Basic residues" evidence="1">
    <location>
        <begin position="7"/>
        <end position="21"/>
    </location>
</feature>
<evidence type="ECO:0000313" key="2">
    <source>
        <dbReference type="EMBL" id="MBA0750813.1"/>
    </source>
</evidence>
<gene>
    <name evidence="2" type="ORF">Gogos_002198</name>
</gene>
<evidence type="ECO:0008006" key="4">
    <source>
        <dbReference type="Google" id="ProtNLM"/>
    </source>
</evidence>
<dbReference type="PANTHER" id="PTHR34355">
    <property type="entry name" value="JOSEPHIN-LIKE PROTEIN"/>
    <property type="match status" value="1"/>
</dbReference>
<dbReference type="AlphaFoldDB" id="A0A7J9CQP1"/>
<protein>
    <recommendedName>
        <fullName evidence="4">Josephin-like protein</fullName>
    </recommendedName>
</protein>
<name>A0A7J9CQP1_GOSGO</name>
<feature type="region of interest" description="Disordered" evidence="1">
    <location>
        <begin position="1"/>
        <end position="21"/>
    </location>
</feature>
<feature type="region of interest" description="Disordered" evidence="1">
    <location>
        <begin position="70"/>
        <end position="89"/>
    </location>
</feature>
<dbReference type="EMBL" id="JABEZY010000012">
    <property type="protein sequence ID" value="MBA0750813.1"/>
    <property type="molecule type" value="Genomic_DNA"/>
</dbReference>
<dbReference type="PANTHER" id="PTHR34355:SF1">
    <property type="entry name" value="JOSEPHIN-LIKE PROTEIN"/>
    <property type="match status" value="1"/>
</dbReference>
<sequence length="119" mass="13312">MPTIMFLKKRGSGNSRRRSGNRNRMVVVGMFMFRLVKRPRFIPAKALLGRVGAKVASALRFESIRRSCRHKVSSSNLPRPRSLTESTESHHAEAIEDCIQFLNTSSSLSRSNSVSTCSS</sequence>
<dbReference type="Proteomes" id="UP000593579">
    <property type="component" value="Unassembled WGS sequence"/>
</dbReference>
<dbReference type="OrthoDB" id="727341at2759"/>
<organism evidence="2 3">
    <name type="scientific">Gossypium gossypioides</name>
    <name type="common">Mexican cotton</name>
    <name type="synonym">Selera gossypioides</name>
    <dbReference type="NCBI Taxonomy" id="34282"/>
    <lineage>
        <taxon>Eukaryota</taxon>
        <taxon>Viridiplantae</taxon>
        <taxon>Streptophyta</taxon>
        <taxon>Embryophyta</taxon>
        <taxon>Tracheophyta</taxon>
        <taxon>Spermatophyta</taxon>
        <taxon>Magnoliopsida</taxon>
        <taxon>eudicotyledons</taxon>
        <taxon>Gunneridae</taxon>
        <taxon>Pentapetalae</taxon>
        <taxon>rosids</taxon>
        <taxon>malvids</taxon>
        <taxon>Malvales</taxon>
        <taxon>Malvaceae</taxon>
        <taxon>Malvoideae</taxon>
        <taxon>Gossypium</taxon>
    </lineage>
</organism>
<keyword evidence="3" id="KW-1185">Reference proteome</keyword>
<proteinExistence type="predicted"/>
<evidence type="ECO:0000313" key="3">
    <source>
        <dbReference type="Proteomes" id="UP000593579"/>
    </source>
</evidence>
<accession>A0A7J9CQP1</accession>